<dbReference type="EMBL" id="JABAIL010000009">
    <property type="protein sequence ID" value="NLR94001.1"/>
    <property type="molecule type" value="Genomic_DNA"/>
</dbReference>
<evidence type="ECO:0000313" key="1">
    <source>
        <dbReference type="EMBL" id="NLR94001.1"/>
    </source>
</evidence>
<dbReference type="InterPro" id="IPR032466">
    <property type="entry name" value="Metal_Hydrolase"/>
</dbReference>
<dbReference type="Proteomes" id="UP000585050">
    <property type="component" value="Unassembled WGS sequence"/>
</dbReference>
<organism evidence="1 2">
    <name type="scientific">Flammeovirga agarivorans</name>
    <dbReference type="NCBI Taxonomy" id="2726742"/>
    <lineage>
        <taxon>Bacteria</taxon>
        <taxon>Pseudomonadati</taxon>
        <taxon>Bacteroidota</taxon>
        <taxon>Cytophagia</taxon>
        <taxon>Cytophagales</taxon>
        <taxon>Flammeovirgaceae</taxon>
        <taxon>Flammeovirga</taxon>
    </lineage>
</organism>
<dbReference type="Gene3D" id="3.20.20.140">
    <property type="entry name" value="Metal-dependent hydrolases"/>
    <property type="match status" value="1"/>
</dbReference>
<gene>
    <name evidence="1" type="ORF">HGP29_22560</name>
</gene>
<evidence type="ECO:0000313" key="2">
    <source>
        <dbReference type="Proteomes" id="UP000585050"/>
    </source>
</evidence>
<dbReference type="RefSeq" id="WP_168884714.1">
    <property type="nucleotide sequence ID" value="NZ_JABAIL010000009.1"/>
</dbReference>
<keyword evidence="2" id="KW-1185">Reference proteome</keyword>
<proteinExistence type="predicted"/>
<dbReference type="AlphaFoldDB" id="A0A7X8SPI0"/>
<name>A0A7X8SPI0_9BACT</name>
<reference evidence="1 2" key="1">
    <citation type="submission" date="2020-04" db="EMBL/GenBank/DDBJ databases">
        <title>Flammeovirga sp. SR4, a novel species isolated from seawater.</title>
        <authorList>
            <person name="Wang X."/>
        </authorList>
    </citation>
    <scope>NUCLEOTIDE SEQUENCE [LARGE SCALE GENOMIC DNA]</scope>
    <source>
        <strain evidence="1 2">SR4</strain>
    </source>
</reference>
<sequence>MEKFADFHLHLSLKHLVNKGQKGRQNIWDTLDYNPTKHSQKRASGDRYDQSSLSLLIDTNVKIAVIALHPVERFASGTFINRLMSKLICGFQMKTLRNWVQEGVYAFSLLNREIETILSLKKENNYRKEYPTCLVNGSRKALIPVTKEEVEDEQITKLFLSIEGIHALSDLPMGCTEEELAEEVLKNLHHIQFERNLPIFSLTLCHLTNNSFFKQSWALPMPGIFNYIRIPLMDLLEKPSKPISIYGKRIINQCIDHSRHKRILIDVKHLHIEARYEYYKMLKEKGPNPLDHSDTPSTIYAPIIASHVGVSGMENKERALTVGNAFNEIKKSKYRRFNPWEINLCDEELQIIMESKGMIGISLDQRILGVRNDQYVEEIKGILINNFGYEYWKSLKPIERKEAIHSAIFLDNLLYIIHKMGHENAWKCVCIGSDYDGIIRPIVVCPTVAYFEYFENYLVQHFEQLRIHTDEEIFIPEGETITSLMRGVFYTNVRDFLNINYLN</sequence>
<comment type="caution">
    <text evidence="1">The sequence shown here is derived from an EMBL/GenBank/DDBJ whole genome shotgun (WGS) entry which is preliminary data.</text>
</comment>
<dbReference type="SUPFAM" id="SSF51556">
    <property type="entry name" value="Metallo-dependent hydrolases"/>
    <property type="match status" value="1"/>
</dbReference>
<accession>A0A7X8SPI0</accession>
<protein>
    <submittedName>
        <fullName evidence="1">Uncharacterized protein</fullName>
    </submittedName>
</protein>